<organism evidence="7 8">
    <name type="scientific">Sulfitobacter noctilucicola</name>
    <dbReference type="NCBI Taxonomy" id="1342301"/>
    <lineage>
        <taxon>Bacteria</taxon>
        <taxon>Pseudomonadati</taxon>
        <taxon>Pseudomonadota</taxon>
        <taxon>Alphaproteobacteria</taxon>
        <taxon>Rhodobacterales</taxon>
        <taxon>Roseobacteraceae</taxon>
        <taxon>Sulfitobacter</taxon>
    </lineage>
</organism>
<dbReference type="InterPro" id="IPR013130">
    <property type="entry name" value="Fe3_Rdtase_TM_dom"/>
</dbReference>
<evidence type="ECO:0000256" key="3">
    <source>
        <dbReference type="ARBA" id="ARBA00022989"/>
    </source>
</evidence>
<evidence type="ECO:0000313" key="8">
    <source>
        <dbReference type="Proteomes" id="UP000565745"/>
    </source>
</evidence>
<evidence type="ECO:0000256" key="5">
    <source>
        <dbReference type="SAM" id="Phobius"/>
    </source>
</evidence>
<feature type="transmembrane region" description="Helical" evidence="5">
    <location>
        <begin position="41"/>
        <end position="58"/>
    </location>
</feature>
<dbReference type="RefSeq" id="WP_052836096.1">
    <property type="nucleotide sequence ID" value="NZ_JACIFU010000003.1"/>
</dbReference>
<feature type="domain" description="Ferric oxidoreductase" evidence="6">
    <location>
        <begin position="49"/>
        <end position="162"/>
    </location>
</feature>
<dbReference type="GO" id="GO:0022904">
    <property type="term" value="P:respiratory electron transport chain"/>
    <property type="evidence" value="ECO:0007669"/>
    <property type="project" value="InterPro"/>
</dbReference>
<reference evidence="7 8" key="1">
    <citation type="submission" date="2020-08" db="EMBL/GenBank/DDBJ databases">
        <title>Genomic Encyclopedia of Type Strains, Phase IV (KMG-IV): sequencing the most valuable type-strain genomes for metagenomic binning, comparative biology and taxonomic classification.</title>
        <authorList>
            <person name="Goeker M."/>
        </authorList>
    </citation>
    <scope>NUCLEOTIDE SEQUENCE [LARGE SCALE GENOMIC DNA]</scope>
    <source>
        <strain evidence="7 8">DSM 101015</strain>
    </source>
</reference>
<dbReference type="SUPFAM" id="SSF81342">
    <property type="entry name" value="Transmembrane di-heme cytochromes"/>
    <property type="match status" value="1"/>
</dbReference>
<feature type="transmembrane region" description="Helical" evidence="5">
    <location>
        <begin position="12"/>
        <end position="35"/>
    </location>
</feature>
<evidence type="ECO:0000256" key="1">
    <source>
        <dbReference type="ARBA" id="ARBA00004141"/>
    </source>
</evidence>
<proteinExistence type="predicted"/>
<accession>A0A7W6MA53</accession>
<evidence type="ECO:0000259" key="6">
    <source>
        <dbReference type="Pfam" id="PF01794"/>
    </source>
</evidence>
<dbReference type="EMBL" id="JACIFU010000003">
    <property type="protein sequence ID" value="MBB4174972.1"/>
    <property type="molecule type" value="Genomic_DNA"/>
</dbReference>
<gene>
    <name evidence="7" type="ORF">GGR93_002760</name>
</gene>
<dbReference type="AlphaFoldDB" id="A0A7W6MA53"/>
<keyword evidence="4 5" id="KW-0472">Membrane</keyword>
<keyword evidence="8" id="KW-1185">Reference proteome</keyword>
<dbReference type="GO" id="GO:0016020">
    <property type="term" value="C:membrane"/>
    <property type="evidence" value="ECO:0007669"/>
    <property type="project" value="UniProtKB-SubCell"/>
</dbReference>
<keyword evidence="3 5" id="KW-1133">Transmembrane helix</keyword>
<dbReference type="InterPro" id="IPR016174">
    <property type="entry name" value="Di-haem_cyt_TM"/>
</dbReference>
<comment type="caution">
    <text evidence="7">The sequence shown here is derived from an EMBL/GenBank/DDBJ whole genome shotgun (WGS) entry which is preliminary data.</text>
</comment>
<comment type="subcellular location">
    <subcellularLocation>
        <location evidence="1">Membrane</location>
        <topology evidence="1">Multi-pass membrane protein</topology>
    </subcellularLocation>
</comment>
<dbReference type="Proteomes" id="UP000565745">
    <property type="component" value="Unassembled WGS sequence"/>
</dbReference>
<feature type="transmembrane region" description="Helical" evidence="5">
    <location>
        <begin position="148"/>
        <end position="170"/>
    </location>
</feature>
<feature type="transmembrane region" description="Helical" evidence="5">
    <location>
        <begin position="78"/>
        <end position="99"/>
    </location>
</feature>
<dbReference type="Pfam" id="PF01794">
    <property type="entry name" value="Ferric_reduct"/>
    <property type="match status" value="1"/>
</dbReference>
<sequence length="200" mass="21800">MKQRQVWRGSGVFFWIAAILAVLAPLIAAAFSPLLAFRDPVYIVGGFAGIFGLGLLLIQPLLSGDYLHGITPPRARRVHRWSGTALVAAVIVHVAALWITSPPDMVDALTFTSPTPFSVWGVIAMWTIFATFLLVLTRRRLKLPPNRWRAMHTALAAVIVGGTVAHALLIEGSMESMTKAALCLAVVLVTLKVILDKRVW</sequence>
<name>A0A7W6MA53_9RHOB</name>
<dbReference type="OrthoDB" id="7917288at2"/>
<evidence type="ECO:0000256" key="2">
    <source>
        <dbReference type="ARBA" id="ARBA00022692"/>
    </source>
</evidence>
<protein>
    <submittedName>
        <fullName evidence="7">Putative ferric reductase</fullName>
    </submittedName>
</protein>
<feature type="transmembrane region" description="Helical" evidence="5">
    <location>
        <begin position="119"/>
        <end position="136"/>
    </location>
</feature>
<evidence type="ECO:0000313" key="7">
    <source>
        <dbReference type="EMBL" id="MBB4174972.1"/>
    </source>
</evidence>
<evidence type="ECO:0000256" key="4">
    <source>
        <dbReference type="ARBA" id="ARBA00023136"/>
    </source>
</evidence>
<keyword evidence="2 5" id="KW-0812">Transmembrane</keyword>